<sequence>IIDGRFHQTCCHFKAMSTRRQDCMRHVCFFSYRHPQNCTSRTCRCKRTMDSPILNPIRLSPTRCPDCVQ</sequence>
<gene>
    <name evidence="1" type="ORF">F5148DRAFT_964889</name>
</gene>
<proteinExistence type="predicted"/>
<evidence type="ECO:0000313" key="1">
    <source>
        <dbReference type="EMBL" id="KAI9509359.1"/>
    </source>
</evidence>
<protein>
    <submittedName>
        <fullName evidence="1">Uncharacterized protein</fullName>
    </submittedName>
</protein>
<accession>A0ACC0UCA5</accession>
<evidence type="ECO:0000313" key="2">
    <source>
        <dbReference type="Proteomes" id="UP001207468"/>
    </source>
</evidence>
<comment type="caution">
    <text evidence="1">The sequence shown here is derived from an EMBL/GenBank/DDBJ whole genome shotgun (WGS) entry which is preliminary data.</text>
</comment>
<reference evidence="1" key="1">
    <citation type="submission" date="2021-03" db="EMBL/GenBank/DDBJ databases">
        <title>Evolutionary priming and transition to the ectomycorrhizal habit in an iconic lineage of mushroom-forming fungi: is preadaptation a requirement?</title>
        <authorList>
            <consortium name="DOE Joint Genome Institute"/>
            <person name="Looney B.P."/>
            <person name="Miyauchi S."/>
            <person name="Morin E."/>
            <person name="Drula E."/>
            <person name="Courty P.E."/>
            <person name="Chicoki N."/>
            <person name="Fauchery L."/>
            <person name="Kohler A."/>
            <person name="Kuo A."/>
            <person name="LaButti K."/>
            <person name="Pangilinan J."/>
            <person name="Lipzen A."/>
            <person name="Riley R."/>
            <person name="Andreopoulos W."/>
            <person name="He G."/>
            <person name="Johnson J."/>
            <person name="Barry K.W."/>
            <person name="Grigoriev I.V."/>
            <person name="Nagy L."/>
            <person name="Hibbett D."/>
            <person name="Henrissat B."/>
            <person name="Matheny P.B."/>
            <person name="Labbe J."/>
            <person name="Martin A.F."/>
        </authorList>
    </citation>
    <scope>NUCLEOTIDE SEQUENCE</scope>
    <source>
        <strain evidence="1">BPL698</strain>
    </source>
</reference>
<organism evidence="1 2">
    <name type="scientific">Russula earlei</name>
    <dbReference type="NCBI Taxonomy" id="71964"/>
    <lineage>
        <taxon>Eukaryota</taxon>
        <taxon>Fungi</taxon>
        <taxon>Dikarya</taxon>
        <taxon>Basidiomycota</taxon>
        <taxon>Agaricomycotina</taxon>
        <taxon>Agaricomycetes</taxon>
        <taxon>Russulales</taxon>
        <taxon>Russulaceae</taxon>
        <taxon>Russula</taxon>
    </lineage>
</organism>
<dbReference type="Proteomes" id="UP001207468">
    <property type="component" value="Unassembled WGS sequence"/>
</dbReference>
<keyword evidence="2" id="KW-1185">Reference proteome</keyword>
<dbReference type="EMBL" id="JAGFNK010000066">
    <property type="protein sequence ID" value="KAI9509359.1"/>
    <property type="molecule type" value="Genomic_DNA"/>
</dbReference>
<feature type="non-terminal residue" evidence="1">
    <location>
        <position position="69"/>
    </location>
</feature>
<feature type="non-terminal residue" evidence="1">
    <location>
        <position position="1"/>
    </location>
</feature>
<name>A0ACC0UCA5_9AGAM</name>